<dbReference type="PANTHER" id="PTHR30572">
    <property type="entry name" value="MEMBRANE COMPONENT OF TRANSPORTER-RELATED"/>
    <property type="match status" value="1"/>
</dbReference>
<accession>A0ABV9QUE0</accession>
<dbReference type="PANTHER" id="PTHR30572:SF4">
    <property type="entry name" value="ABC TRANSPORTER PERMEASE YTRF"/>
    <property type="match status" value="1"/>
</dbReference>
<feature type="domain" description="ABC3 transporter permease C-terminal" evidence="8">
    <location>
        <begin position="274"/>
        <end position="384"/>
    </location>
</feature>
<evidence type="ECO:0000313" key="10">
    <source>
        <dbReference type="EMBL" id="MFC4820250.1"/>
    </source>
</evidence>
<evidence type="ECO:0000256" key="2">
    <source>
        <dbReference type="ARBA" id="ARBA00022475"/>
    </source>
</evidence>
<gene>
    <name evidence="10" type="ORF">ACFO6Q_07935</name>
</gene>
<feature type="domain" description="MacB-like periplasmic core" evidence="9">
    <location>
        <begin position="471"/>
        <end position="638"/>
    </location>
</feature>
<protein>
    <submittedName>
        <fullName evidence="10">ABC transporter permease</fullName>
    </submittedName>
</protein>
<keyword evidence="5 7" id="KW-0472">Membrane</keyword>
<organism evidence="10 11">
    <name type="scientific">Dokdonella ginsengisoli</name>
    <dbReference type="NCBI Taxonomy" id="363846"/>
    <lineage>
        <taxon>Bacteria</taxon>
        <taxon>Pseudomonadati</taxon>
        <taxon>Pseudomonadota</taxon>
        <taxon>Gammaproteobacteria</taxon>
        <taxon>Lysobacterales</taxon>
        <taxon>Rhodanobacteraceae</taxon>
        <taxon>Dokdonella</taxon>
    </lineage>
</organism>
<evidence type="ECO:0000313" key="11">
    <source>
        <dbReference type="Proteomes" id="UP001595886"/>
    </source>
</evidence>
<sequence>MNLAQILRRHARAPAFTLIVLLLVGIAVAINATTFGALHAVRWKSLPFADGDRLVELKVEMAKAGFGFALADRFRDALLADGAPFAGALGFAQQGVSRYLADDGTPWQVSRVTPDFAQVLGVAPALGRAFVADDAKDRAAVVLLSDAAWRSRFGADPDVVGRSVRFGGASYTVAGVMPRGFAFPDRRADAWIPLVWSAQERDSNAQSYLGELAVVARLAPGASVAQASEKLGALLARDEKLAPKFAEDDPQPRVTLLRERYAGTARTLELMQLAALILLAAVVASTVNLMFDRVLARARGQAIRRALGASEAAIAADAAVDLALPLFGGLVAGLCLAPFGLRLLQELSLLPASLPQGGDFDFAAVVAGAAAALVVLAASLATVPSRRSLHRSAQRHAGGLGRARKAMLVAQVMLATAMTGSVALLARSAVNVLGVDRGFDSRGVLMTSIDAFDAAGARQRGAVPTAAGDGFALEVEALRADVAGLPGVRHAAVATMPPFSGMDSSGTFGLPALAEKQQAREREIGRGYFAAMGIGFVAGEDFRADGEAATAVVDERFVARYFGAADPLGARIDLSDDRGDLHPARIVGVVRSVKSGSLEESQTLPTLYRPMQAHSPYFWLITRAGEADPSATAAAVRERVLARFPHARLRVHAALDTLVDDTLADRRHLLAAIGGFAAAALALAAIGLAAVLAFAVRRRTAELGVRLALGATPARVRNLVLRQGGALTAAGLALGAGLGLVLSRLLADRLFGIGYADPASWTAALAVVAAVALATCWLPARRAAATDPIQALRHE</sequence>
<dbReference type="RefSeq" id="WP_380020089.1">
    <property type="nucleotide sequence ID" value="NZ_JBHSHD010000007.1"/>
</dbReference>
<dbReference type="InterPro" id="IPR025857">
    <property type="entry name" value="MacB_PCD"/>
</dbReference>
<evidence type="ECO:0000256" key="1">
    <source>
        <dbReference type="ARBA" id="ARBA00004651"/>
    </source>
</evidence>
<dbReference type="EMBL" id="JBHSHD010000007">
    <property type="protein sequence ID" value="MFC4820250.1"/>
    <property type="molecule type" value="Genomic_DNA"/>
</dbReference>
<dbReference type="InterPro" id="IPR050250">
    <property type="entry name" value="Macrolide_Exporter_MacB"/>
</dbReference>
<feature type="transmembrane region" description="Helical" evidence="7">
    <location>
        <begin position="406"/>
        <end position="426"/>
    </location>
</feature>
<feature type="domain" description="ABC3 transporter permease C-terminal" evidence="8">
    <location>
        <begin position="676"/>
        <end position="788"/>
    </location>
</feature>
<keyword evidence="4 7" id="KW-1133">Transmembrane helix</keyword>
<keyword evidence="3 7" id="KW-0812">Transmembrane</keyword>
<dbReference type="Proteomes" id="UP001595886">
    <property type="component" value="Unassembled WGS sequence"/>
</dbReference>
<comment type="subcellular location">
    <subcellularLocation>
        <location evidence="1">Cell membrane</location>
        <topology evidence="1">Multi-pass membrane protein</topology>
    </subcellularLocation>
</comment>
<dbReference type="InterPro" id="IPR003838">
    <property type="entry name" value="ABC3_permease_C"/>
</dbReference>
<evidence type="ECO:0000256" key="3">
    <source>
        <dbReference type="ARBA" id="ARBA00022692"/>
    </source>
</evidence>
<feature type="transmembrane region" description="Helical" evidence="7">
    <location>
        <begin position="725"/>
        <end position="747"/>
    </location>
</feature>
<dbReference type="Pfam" id="PF02687">
    <property type="entry name" value="FtsX"/>
    <property type="match status" value="2"/>
</dbReference>
<feature type="domain" description="MacB-like periplasmic core" evidence="9">
    <location>
        <begin position="17"/>
        <end position="233"/>
    </location>
</feature>
<evidence type="ECO:0000256" key="4">
    <source>
        <dbReference type="ARBA" id="ARBA00022989"/>
    </source>
</evidence>
<feature type="transmembrane region" description="Helical" evidence="7">
    <location>
        <begin position="669"/>
        <end position="696"/>
    </location>
</feature>
<keyword evidence="11" id="KW-1185">Reference proteome</keyword>
<comment type="caution">
    <text evidence="10">The sequence shown here is derived from an EMBL/GenBank/DDBJ whole genome shotgun (WGS) entry which is preliminary data.</text>
</comment>
<evidence type="ECO:0000256" key="6">
    <source>
        <dbReference type="ARBA" id="ARBA00038076"/>
    </source>
</evidence>
<reference evidence="11" key="1">
    <citation type="journal article" date="2019" name="Int. J. Syst. Evol. Microbiol.">
        <title>The Global Catalogue of Microorganisms (GCM) 10K type strain sequencing project: providing services to taxonomists for standard genome sequencing and annotation.</title>
        <authorList>
            <consortium name="The Broad Institute Genomics Platform"/>
            <consortium name="The Broad Institute Genome Sequencing Center for Infectious Disease"/>
            <person name="Wu L."/>
            <person name="Ma J."/>
        </authorList>
    </citation>
    <scope>NUCLEOTIDE SEQUENCE [LARGE SCALE GENOMIC DNA]</scope>
    <source>
        <strain evidence="11">CCUG 30340</strain>
    </source>
</reference>
<feature type="transmembrane region" description="Helical" evidence="7">
    <location>
        <begin position="312"/>
        <end position="340"/>
    </location>
</feature>
<feature type="transmembrane region" description="Helical" evidence="7">
    <location>
        <begin position="360"/>
        <end position="385"/>
    </location>
</feature>
<evidence type="ECO:0000259" key="9">
    <source>
        <dbReference type="Pfam" id="PF12704"/>
    </source>
</evidence>
<comment type="similarity">
    <text evidence="6">Belongs to the ABC-4 integral membrane protein family.</text>
</comment>
<feature type="transmembrane region" description="Helical" evidence="7">
    <location>
        <begin position="270"/>
        <end position="291"/>
    </location>
</feature>
<feature type="transmembrane region" description="Helical" evidence="7">
    <location>
        <begin position="759"/>
        <end position="780"/>
    </location>
</feature>
<evidence type="ECO:0000256" key="5">
    <source>
        <dbReference type="ARBA" id="ARBA00023136"/>
    </source>
</evidence>
<dbReference type="Pfam" id="PF12704">
    <property type="entry name" value="MacB_PCD"/>
    <property type="match status" value="2"/>
</dbReference>
<proteinExistence type="inferred from homology"/>
<evidence type="ECO:0000259" key="8">
    <source>
        <dbReference type="Pfam" id="PF02687"/>
    </source>
</evidence>
<evidence type="ECO:0000256" key="7">
    <source>
        <dbReference type="SAM" id="Phobius"/>
    </source>
</evidence>
<name>A0ABV9QUE0_9GAMM</name>
<keyword evidence="2" id="KW-1003">Cell membrane</keyword>